<reference evidence="1 2" key="1">
    <citation type="journal article" date="2013" name="PLoS Genet.">
        <title>The genome and development-dependent transcriptomes of Pyronema confluens: a window into fungal evolution.</title>
        <authorList>
            <person name="Traeger S."/>
            <person name="Altegoer F."/>
            <person name="Freitag M."/>
            <person name="Gabaldon T."/>
            <person name="Kempken F."/>
            <person name="Kumar A."/>
            <person name="Marcet-Houben M."/>
            <person name="Poggeler S."/>
            <person name="Stajich J.E."/>
            <person name="Nowrousian M."/>
        </authorList>
    </citation>
    <scope>NUCLEOTIDE SEQUENCE [LARGE SCALE GENOMIC DNA]</scope>
    <source>
        <strain evidence="2">CBS 100304</strain>
        <tissue evidence="1">Vegetative mycelium</tissue>
    </source>
</reference>
<name>U4LFU1_PYROM</name>
<gene>
    <name evidence="1" type="ORF">PCON_09650</name>
</gene>
<evidence type="ECO:0000313" key="1">
    <source>
        <dbReference type="EMBL" id="CCX30974.1"/>
    </source>
</evidence>
<keyword evidence="2" id="KW-1185">Reference proteome</keyword>
<evidence type="ECO:0000313" key="2">
    <source>
        <dbReference type="Proteomes" id="UP000018144"/>
    </source>
</evidence>
<proteinExistence type="predicted"/>
<protein>
    <submittedName>
        <fullName evidence="1">Uncharacterized protein</fullName>
    </submittedName>
</protein>
<dbReference type="Proteomes" id="UP000018144">
    <property type="component" value="Unassembled WGS sequence"/>
</dbReference>
<dbReference type="AlphaFoldDB" id="U4LFU1"/>
<dbReference type="EMBL" id="HF935505">
    <property type="protein sequence ID" value="CCX30974.1"/>
    <property type="molecule type" value="Genomic_DNA"/>
</dbReference>
<organism evidence="1 2">
    <name type="scientific">Pyronema omphalodes (strain CBS 100304)</name>
    <name type="common">Pyronema confluens</name>
    <dbReference type="NCBI Taxonomy" id="1076935"/>
    <lineage>
        <taxon>Eukaryota</taxon>
        <taxon>Fungi</taxon>
        <taxon>Dikarya</taxon>
        <taxon>Ascomycota</taxon>
        <taxon>Pezizomycotina</taxon>
        <taxon>Pezizomycetes</taxon>
        <taxon>Pezizales</taxon>
        <taxon>Pyronemataceae</taxon>
        <taxon>Pyronema</taxon>
    </lineage>
</organism>
<accession>U4LFU1</accession>
<sequence length="125" mass="14341">MFHYTLLRTTRAGAQSMLHHHITEPPCDRAPAMNHSGDCEDKNKDAAHSQLVFDGPSDERRHGRVPEGRREIGCRVCGVGVAGQEGEVERDWMRCGFEVWTRYVDSTLEISREFVRKHALRVIWP</sequence>